<gene>
    <name evidence="3" type="ORF">EAH88_11080</name>
</gene>
<reference evidence="3 4" key="1">
    <citation type="journal article" date="2019" name="Environ. Microbiol.">
        <title>Species interactions and distinct microbial communities in high Arctic permafrost affected cryosols are associated with the CH4 and CO2 gas fluxes.</title>
        <authorList>
            <person name="Altshuler I."/>
            <person name="Hamel J."/>
            <person name="Turney S."/>
            <person name="Magnuson E."/>
            <person name="Levesque R."/>
            <person name="Greer C."/>
            <person name="Whyte L.G."/>
        </authorList>
    </citation>
    <scope>NUCLEOTIDE SEQUENCE [LARGE SCALE GENOMIC DNA]</scope>
    <source>
        <strain evidence="3 4">S13Y</strain>
    </source>
</reference>
<evidence type="ECO:0000256" key="1">
    <source>
        <dbReference type="SAM" id="SignalP"/>
    </source>
</evidence>
<dbReference type="EMBL" id="RCZO01000006">
    <property type="protein sequence ID" value="TPG08408.1"/>
    <property type="molecule type" value="Genomic_DNA"/>
</dbReference>
<dbReference type="InterPro" id="IPR025870">
    <property type="entry name" value="Glyoxalase-like_dom"/>
</dbReference>
<organism evidence="3 4">
    <name type="scientific">Rhodanobacter glycinis</name>
    <dbReference type="NCBI Taxonomy" id="582702"/>
    <lineage>
        <taxon>Bacteria</taxon>
        <taxon>Pseudomonadati</taxon>
        <taxon>Pseudomonadota</taxon>
        <taxon>Gammaproteobacteria</taxon>
        <taxon>Lysobacterales</taxon>
        <taxon>Rhodanobacteraceae</taxon>
        <taxon>Rhodanobacter</taxon>
    </lineage>
</organism>
<evidence type="ECO:0000313" key="4">
    <source>
        <dbReference type="Proteomes" id="UP000319486"/>
    </source>
</evidence>
<feature type="chain" id="PRO_5021360797" evidence="1">
    <location>
        <begin position="23"/>
        <end position="332"/>
    </location>
</feature>
<accession>A0A502C670</accession>
<dbReference type="AlphaFoldDB" id="A0A502C670"/>
<dbReference type="Gene3D" id="3.10.180.10">
    <property type="entry name" value="2,3-Dihydroxybiphenyl 1,2-Dioxygenase, domain 1"/>
    <property type="match status" value="1"/>
</dbReference>
<dbReference type="Proteomes" id="UP000319486">
    <property type="component" value="Unassembled WGS sequence"/>
</dbReference>
<keyword evidence="1" id="KW-0732">Signal</keyword>
<evidence type="ECO:0000313" key="3">
    <source>
        <dbReference type="EMBL" id="TPG08408.1"/>
    </source>
</evidence>
<feature type="signal peptide" evidence="1">
    <location>
        <begin position="1"/>
        <end position="22"/>
    </location>
</feature>
<dbReference type="SUPFAM" id="SSF54593">
    <property type="entry name" value="Glyoxalase/Bleomycin resistance protein/Dihydroxybiphenyl dioxygenase"/>
    <property type="match status" value="1"/>
</dbReference>
<proteinExistence type="predicted"/>
<keyword evidence="4" id="KW-1185">Reference proteome</keyword>
<protein>
    <submittedName>
        <fullName evidence="3">VOC family protein</fullName>
    </submittedName>
</protein>
<dbReference type="Pfam" id="PF13468">
    <property type="entry name" value="Glyoxalase_3"/>
    <property type="match status" value="1"/>
</dbReference>
<name>A0A502C670_9GAMM</name>
<comment type="caution">
    <text evidence="3">The sequence shown here is derived from an EMBL/GenBank/DDBJ whole genome shotgun (WGS) entry which is preliminary data.</text>
</comment>
<sequence>MRSILLFFALLLMFGLGRPAGAMEPSTDASSLDHILLWGRNLDQVTAIMAVKLGFQVRPGRDPGGVANRYVRMADRSYLELEGITRPDADMDPGMQADQAVLRGGPGARTFGLRLSALDQARAFLQHQGLEPTAIFSASPTDPDGAGPSAPARWRLFAFNRQPLSSNLFFIDYAPGNITPASVADDQIAHEHPNTARELSALWLLSADADADRKQFERMGYMGATSVRIPQISARGYAVPMGSKRIFVLQPDGAGIAAEALRKGGSQVLGVSIGVADFDAAKRRVERGYETQLTSYCGLQGESFLAPTQGDLGLLIEFHALSVPAASAGHCN</sequence>
<feature type="domain" description="Glyoxalase-like" evidence="2">
    <location>
        <begin position="32"/>
        <end position="218"/>
    </location>
</feature>
<evidence type="ECO:0000259" key="2">
    <source>
        <dbReference type="Pfam" id="PF13468"/>
    </source>
</evidence>
<dbReference type="InterPro" id="IPR029068">
    <property type="entry name" value="Glyas_Bleomycin-R_OHBP_Dase"/>
</dbReference>